<sequence>MLLDFCRRRICAPIWISQVLNRMVAFNHSRCLASTYTDKPFFLTCPIFYVNSKPHLGHAYTTCLADSWARYAHLRNQPVLKPFQQDYTASSYSSVFDYCSSNKTFLSCGTDEHGSKVLRAATASKLGPLQYCNNMSPLFKTLCHATHVECNDFIRTTETRHLKAVCEFWKRLKASGYLYQSKYSGWYCISDEAFYMPWEINETSASGVPIAKETGNSVEWIEEENYMFRLSFFRNDLHRWLDSGIFSKSSSQSVWGDIAHNIVDTAQDVSISRPKCRLDWGIQVPDDDKQIIYVWLDALVNYLTVTGFPWLNDDSSKQILWPPDIQFLGKDIIRFHAVLWPALLMAVDLPLPRRLVCHHHVLVDDVKMSKSKGNHVDPISEQCALFAEELNNITPSESDVLRYVLLRLPLLTSDGTYSREMARQTINTELVNWIGNLLSRITSESLNPEQSIIQINRKEVSDMFHHDNLDTDFFNSLDNISCHFDKLWWYEAQPHNAIEEVLRVVRQTNAFITRHSPWSEQEPLRRQAVISIVAESLRVCALLLYPVVPNLSHRLLNRLGIHNKKNQLSSQHDGARVLGENSGIFLRKL</sequence>
<dbReference type="AlphaFoldDB" id="A0AAE1Z7E7"/>
<feature type="domain" description="Methionyl/Leucyl tRNA synthetase" evidence="10">
    <location>
        <begin position="42"/>
        <end position="79"/>
    </location>
</feature>
<reference evidence="11" key="1">
    <citation type="submission" date="2022-04" db="EMBL/GenBank/DDBJ databases">
        <authorList>
            <person name="Xu L."/>
            <person name="Lv Z."/>
        </authorList>
    </citation>
    <scope>NUCLEOTIDE SEQUENCE</scope>
    <source>
        <strain evidence="11">LV_2022a</strain>
    </source>
</reference>
<evidence type="ECO:0000256" key="4">
    <source>
        <dbReference type="ARBA" id="ARBA00022840"/>
    </source>
</evidence>
<name>A0AAE1Z7E7_SCHME</name>
<dbReference type="Gene3D" id="2.170.220.10">
    <property type="match status" value="1"/>
</dbReference>
<dbReference type="InterPro" id="IPR009080">
    <property type="entry name" value="tRNAsynth_Ia_anticodon-bd"/>
</dbReference>
<proteinExistence type="inferred from homology"/>
<dbReference type="InterPro" id="IPR033911">
    <property type="entry name" value="MetRS_core"/>
</dbReference>
<dbReference type="PANTHER" id="PTHR43326">
    <property type="entry name" value="METHIONYL-TRNA SYNTHETASE"/>
    <property type="match status" value="1"/>
</dbReference>
<dbReference type="GO" id="GO:0004825">
    <property type="term" value="F:methionine-tRNA ligase activity"/>
    <property type="evidence" value="ECO:0007669"/>
    <property type="project" value="UniProtKB-EC"/>
</dbReference>
<evidence type="ECO:0000256" key="5">
    <source>
        <dbReference type="ARBA" id="ARBA00022917"/>
    </source>
</evidence>
<dbReference type="PRINTS" id="PR01041">
    <property type="entry name" value="TRNASYNTHMET"/>
</dbReference>
<dbReference type="Proteomes" id="UP001292079">
    <property type="component" value="Unassembled WGS sequence"/>
</dbReference>
<evidence type="ECO:0000256" key="7">
    <source>
        <dbReference type="ARBA" id="ARBA00026124"/>
    </source>
</evidence>
<keyword evidence="12" id="KW-1185">Reference proteome</keyword>
<gene>
    <name evidence="11" type="ORF">MN116_007697</name>
</gene>
<organism evidence="11 12">
    <name type="scientific">Schistosoma mekongi</name>
    <name type="common">Parasitic worm</name>
    <dbReference type="NCBI Taxonomy" id="38744"/>
    <lineage>
        <taxon>Eukaryota</taxon>
        <taxon>Metazoa</taxon>
        <taxon>Spiralia</taxon>
        <taxon>Lophotrochozoa</taxon>
        <taxon>Platyhelminthes</taxon>
        <taxon>Trematoda</taxon>
        <taxon>Digenea</taxon>
        <taxon>Strigeidida</taxon>
        <taxon>Schistosomatoidea</taxon>
        <taxon>Schistosomatidae</taxon>
        <taxon>Schistosoma</taxon>
    </lineage>
</organism>
<reference evidence="11" key="2">
    <citation type="journal article" date="2023" name="Infect Dis Poverty">
        <title>Chromosome-scale genome of the human blood fluke Schistosoma mekongi and its implications for public health.</title>
        <authorList>
            <person name="Zhou M."/>
            <person name="Xu L."/>
            <person name="Xu D."/>
            <person name="Chen W."/>
            <person name="Khan J."/>
            <person name="Hu Y."/>
            <person name="Huang H."/>
            <person name="Wei H."/>
            <person name="Zhang Y."/>
            <person name="Chusongsang P."/>
            <person name="Tanasarnprasert K."/>
            <person name="Hu X."/>
            <person name="Limpanont Y."/>
            <person name="Lv Z."/>
        </authorList>
    </citation>
    <scope>NUCLEOTIDE SEQUENCE</scope>
    <source>
        <strain evidence="11">LV_2022a</strain>
    </source>
</reference>
<dbReference type="InterPro" id="IPR015413">
    <property type="entry name" value="Methionyl/Leucyl_tRNA_Synth"/>
</dbReference>
<dbReference type="InterPro" id="IPR023457">
    <property type="entry name" value="Met-tRNA_synth_2"/>
</dbReference>
<evidence type="ECO:0000256" key="8">
    <source>
        <dbReference type="ARBA" id="ARBA00030331"/>
    </source>
</evidence>
<evidence type="ECO:0000256" key="1">
    <source>
        <dbReference type="ARBA" id="ARBA00012838"/>
    </source>
</evidence>
<evidence type="ECO:0000313" key="12">
    <source>
        <dbReference type="Proteomes" id="UP001292079"/>
    </source>
</evidence>
<keyword evidence="5 9" id="KW-0648">Protein biosynthesis</keyword>
<dbReference type="SUPFAM" id="SSF52374">
    <property type="entry name" value="Nucleotidylyl transferase"/>
    <property type="match status" value="2"/>
</dbReference>
<dbReference type="PANTHER" id="PTHR43326:SF1">
    <property type="entry name" value="METHIONINE--TRNA LIGASE, MITOCHONDRIAL"/>
    <property type="match status" value="1"/>
</dbReference>
<dbReference type="Gene3D" id="3.40.50.620">
    <property type="entry name" value="HUPs"/>
    <property type="match status" value="1"/>
</dbReference>
<evidence type="ECO:0000256" key="3">
    <source>
        <dbReference type="ARBA" id="ARBA00022741"/>
    </source>
</evidence>
<dbReference type="GO" id="GO:0006431">
    <property type="term" value="P:methionyl-tRNA aminoacylation"/>
    <property type="evidence" value="ECO:0007669"/>
    <property type="project" value="InterPro"/>
</dbReference>
<keyword evidence="2 9" id="KW-0436">Ligase</keyword>
<comment type="caution">
    <text evidence="11">The sequence shown here is derived from an EMBL/GenBank/DDBJ whole genome shotgun (WGS) entry which is preliminary data.</text>
</comment>
<dbReference type="EMBL" id="JALJAT010000006">
    <property type="protein sequence ID" value="KAK4468495.1"/>
    <property type="molecule type" value="Genomic_DNA"/>
</dbReference>
<dbReference type="Pfam" id="PF09334">
    <property type="entry name" value="tRNA-synt_1g"/>
    <property type="match status" value="2"/>
</dbReference>
<dbReference type="SUPFAM" id="SSF47323">
    <property type="entry name" value="Anticodon-binding domain of a subclass of class I aminoacyl-tRNA synthetases"/>
    <property type="match status" value="1"/>
</dbReference>
<keyword evidence="3 9" id="KW-0547">Nucleotide-binding</keyword>
<evidence type="ECO:0000256" key="9">
    <source>
        <dbReference type="RuleBase" id="RU363039"/>
    </source>
</evidence>
<keyword evidence="6 9" id="KW-0030">Aminoacyl-tRNA synthetase</keyword>
<dbReference type="EC" id="6.1.1.10" evidence="1"/>
<dbReference type="InterPro" id="IPR014729">
    <property type="entry name" value="Rossmann-like_a/b/a_fold"/>
</dbReference>
<evidence type="ECO:0000256" key="6">
    <source>
        <dbReference type="ARBA" id="ARBA00023146"/>
    </source>
</evidence>
<accession>A0AAE1Z7E7</accession>
<dbReference type="Gene3D" id="1.10.730.10">
    <property type="entry name" value="Isoleucyl-tRNA Synthetase, Domain 1"/>
    <property type="match status" value="1"/>
</dbReference>
<comment type="similarity">
    <text evidence="9">Belongs to the class-I aminoacyl-tRNA synthetase family.</text>
</comment>
<feature type="domain" description="Methionyl/Leucyl tRNA synthetase" evidence="10">
    <location>
        <begin position="101"/>
        <end position="441"/>
    </location>
</feature>
<protein>
    <recommendedName>
        <fullName evidence="7">Methionine--tRNA ligase, mitochondrial</fullName>
        <ecNumber evidence="1">6.1.1.10</ecNumber>
    </recommendedName>
    <alternativeName>
        <fullName evidence="8">Mitochondrial methionyl-tRNA synthetase</fullName>
    </alternativeName>
</protein>
<dbReference type="GO" id="GO:0005524">
    <property type="term" value="F:ATP binding"/>
    <property type="evidence" value="ECO:0007669"/>
    <property type="project" value="UniProtKB-KW"/>
</dbReference>
<evidence type="ECO:0000313" key="11">
    <source>
        <dbReference type="EMBL" id="KAK4468495.1"/>
    </source>
</evidence>
<evidence type="ECO:0000259" key="10">
    <source>
        <dbReference type="Pfam" id="PF09334"/>
    </source>
</evidence>
<keyword evidence="4 9" id="KW-0067">ATP-binding</keyword>
<evidence type="ECO:0000256" key="2">
    <source>
        <dbReference type="ARBA" id="ARBA00022598"/>
    </source>
</evidence>